<feature type="non-terminal residue" evidence="6">
    <location>
        <position position="1"/>
    </location>
</feature>
<evidence type="ECO:0000256" key="4">
    <source>
        <dbReference type="ARBA" id="ARBA00023136"/>
    </source>
</evidence>
<dbReference type="AlphaFoldDB" id="X1P6P4"/>
<dbReference type="GO" id="GO:0016020">
    <property type="term" value="C:membrane"/>
    <property type="evidence" value="ECO:0007669"/>
    <property type="project" value="UniProtKB-SubCell"/>
</dbReference>
<keyword evidence="4 5" id="KW-0472">Membrane</keyword>
<keyword evidence="2 5" id="KW-0812">Transmembrane</keyword>
<comment type="subcellular location">
    <subcellularLocation>
        <location evidence="1">Membrane</location>
        <topology evidence="1">Multi-pass membrane protein</topology>
    </subcellularLocation>
</comment>
<evidence type="ECO:0000256" key="5">
    <source>
        <dbReference type="SAM" id="Phobius"/>
    </source>
</evidence>
<sequence>GATEAQSAWMVIKEARYAVLAAVITGFGRVIAEVGAAMMLGGNIKASTRVMTTAIALETTKGEFGFAIALGIILLFVAFSINILLHYFQSKRV</sequence>
<reference evidence="6" key="1">
    <citation type="journal article" date="2014" name="Front. Microbiol.">
        <title>High frequency of phylogenetically diverse reductive dehalogenase-homologous genes in deep subseafloor sedimentary metagenomes.</title>
        <authorList>
            <person name="Kawai M."/>
            <person name="Futagami T."/>
            <person name="Toyoda A."/>
            <person name="Takaki Y."/>
            <person name="Nishi S."/>
            <person name="Hori S."/>
            <person name="Arai W."/>
            <person name="Tsubouchi T."/>
            <person name="Morono Y."/>
            <person name="Uchiyama I."/>
            <person name="Ito T."/>
            <person name="Fujiyama A."/>
            <person name="Inagaki F."/>
            <person name="Takami H."/>
        </authorList>
    </citation>
    <scope>NUCLEOTIDE SEQUENCE</scope>
    <source>
        <strain evidence="6">Expedition CK06-06</strain>
    </source>
</reference>
<evidence type="ECO:0000256" key="2">
    <source>
        <dbReference type="ARBA" id="ARBA00022692"/>
    </source>
</evidence>
<gene>
    <name evidence="6" type="ORF">S06H3_38629</name>
</gene>
<evidence type="ECO:0000256" key="1">
    <source>
        <dbReference type="ARBA" id="ARBA00004141"/>
    </source>
</evidence>
<protein>
    <recommendedName>
        <fullName evidence="7">ABC transmembrane type-1 domain-containing protein</fullName>
    </recommendedName>
</protein>
<accession>X1P6P4</accession>
<comment type="caution">
    <text evidence="6">The sequence shown here is derived from an EMBL/GenBank/DDBJ whole genome shotgun (WGS) entry which is preliminary data.</text>
</comment>
<dbReference type="PANTHER" id="PTHR43632:SF1">
    <property type="entry name" value="PERMEASE COMPONENT OF TUNGSTATE ABC TRANSPORTER"/>
    <property type="match status" value="1"/>
</dbReference>
<dbReference type="InterPro" id="IPR035906">
    <property type="entry name" value="MetI-like_sf"/>
</dbReference>
<dbReference type="InterPro" id="IPR049783">
    <property type="entry name" value="ABC_perm_TupB-like"/>
</dbReference>
<dbReference type="NCBIfam" id="NF038017">
    <property type="entry name" value="ABC_perm1"/>
    <property type="match status" value="1"/>
</dbReference>
<evidence type="ECO:0000256" key="3">
    <source>
        <dbReference type="ARBA" id="ARBA00022989"/>
    </source>
</evidence>
<dbReference type="EMBL" id="BARV01023560">
    <property type="protein sequence ID" value="GAI38141.1"/>
    <property type="molecule type" value="Genomic_DNA"/>
</dbReference>
<evidence type="ECO:0008006" key="7">
    <source>
        <dbReference type="Google" id="ProtNLM"/>
    </source>
</evidence>
<dbReference type="SUPFAM" id="SSF161098">
    <property type="entry name" value="MetI-like"/>
    <property type="match status" value="1"/>
</dbReference>
<organism evidence="6">
    <name type="scientific">marine sediment metagenome</name>
    <dbReference type="NCBI Taxonomy" id="412755"/>
    <lineage>
        <taxon>unclassified sequences</taxon>
        <taxon>metagenomes</taxon>
        <taxon>ecological metagenomes</taxon>
    </lineage>
</organism>
<keyword evidence="3 5" id="KW-1133">Transmembrane helix</keyword>
<proteinExistence type="predicted"/>
<name>X1P6P4_9ZZZZ</name>
<feature type="transmembrane region" description="Helical" evidence="5">
    <location>
        <begin position="17"/>
        <end position="44"/>
    </location>
</feature>
<dbReference type="Gene3D" id="1.10.3720.10">
    <property type="entry name" value="MetI-like"/>
    <property type="match status" value="1"/>
</dbReference>
<evidence type="ECO:0000313" key="6">
    <source>
        <dbReference type="EMBL" id="GAI38141.1"/>
    </source>
</evidence>
<dbReference type="PANTHER" id="PTHR43632">
    <property type="entry name" value="PERMEASE COMPONENT OF TUNGSTATE ABC TRANSPORTER"/>
    <property type="match status" value="1"/>
</dbReference>
<feature type="transmembrane region" description="Helical" evidence="5">
    <location>
        <begin position="64"/>
        <end position="88"/>
    </location>
</feature>